<protein>
    <recommendedName>
        <fullName evidence="2">Fatty acid hydroxylase domain-containing protein</fullName>
    </recommendedName>
</protein>
<dbReference type="AlphaFoldDB" id="H6NDI4"/>
<keyword evidence="1" id="KW-1133">Transmembrane helix</keyword>
<feature type="transmembrane region" description="Helical" evidence="1">
    <location>
        <begin position="70"/>
        <end position="95"/>
    </location>
</feature>
<dbReference type="RefSeq" id="WP_014371055.1">
    <property type="nucleotide sequence ID" value="NC_016935.1"/>
</dbReference>
<keyword evidence="1" id="KW-0472">Membrane</keyword>
<dbReference type="KEGG" id="pmq:PM3016_4574"/>
<dbReference type="InterPro" id="IPR006694">
    <property type="entry name" value="Fatty_acid_hydroxylase"/>
</dbReference>
<keyword evidence="1" id="KW-0812">Transmembrane</keyword>
<dbReference type="GO" id="GO:0016491">
    <property type="term" value="F:oxidoreductase activity"/>
    <property type="evidence" value="ECO:0007669"/>
    <property type="project" value="InterPro"/>
</dbReference>
<dbReference type="STRING" id="1116391.PM3016_4574"/>
<accession>H6NDI4</accession>
<sequence length="184" mass="21863">MIFVLKLTGYFLLWTLYSFTMHRLAHIPHKKNFLHKIHMAHHRYNYGDSKWPPLADFFFWFGGWKESLDVWLTFTLPIVVLAFFDPTYALILFIFHYFYEIFLSRNVLDHNPNITGRITNIIPVGTFHLKHHKHYRCNYSFFITLWDYLFRTNDAHVLGAKRNRNTVTEAAGTYGKAEQAENGG</sequence>
<organism evidence="3 4">
    <name type="scientific">Paenibacillus mucilaginosus 3016</name>
    <dbReference type="NCBI Taxonomy" id="1116391"/>
    <lineage>
        <taxon>Bacteria</taxon>
        <taxon>Bacillati</taxon>
        <taxon>Bacillota</taxon>
        <taxon>Bacilli</taxon>
        <taxon>Bacillales</taxon>
        <taxon>Paenibacillaceae</taxon>
        <taxon>Paenibacillus</taxon>
    </lineage>
</organism>
<dbReference type="Pfam" id="PF04116">
    <property type="entry name" value="FA_hydroxylase"/>
    <property type="match status" value="1"/>
</dbReference>
<evidence type="ECO:0000259" key="2">
    <source>
        <dbReference type="Pfam" id="PF04116"/>
    </source>
</evidence>
<dbReference type="GO" id="GO:0008610">
    <property type="term" value="P:lipid biosynthetic process"/>
    <property type="evidence" value="ECO:0007669"/>
    <property type="project" value="InterPro"/>
</dbReference>
<gene>
    <name evidence="3" type="ORF">PM3016_4574</name>
</gene>
<keyword evidence="4" id="KW-1185">Reference proteome</keyword>
<dbReference type="Proteomes" id="UP000007523">
    <property type="component" value="Chromosome"/>
</dbReference>
<dbReference type="EMBL" id="CP003235">
    <property type="protein sequence ID" value="AFC31324.1"/>
    <property type="molecule type" value="Genomic_DNA"/>
</dbReference>
<feature type="transmembrane region" description="Helical" evidence="1">
    <location>
        <begin position="7"/>
        <end position="25"/>
    </location>
</feature>
<evidence type="ECO:0000313" key="4">
    <source>
        <dbReference type="Proteomes" id="UP000007523"/>
    </source>
</evidence>
<evidence type="ECO:0000313" key="3">
    <source>
        <dbReference type="EMBL" id="AFC31324.1"/>
    </source>
</evidence>
<feature type="domain" description="Fatty acid hydroxylase" evidence="2">
    <location>
        <begin position="9"/>
        <end position="152"/>
    </location>
</feature>
<reference evidence="3 4" key="1">
    <citation type="journal article" date="2012" name="J. Bacteriol.">
        <title>Complete Genome Sequence of Paenibacillus mucilaginosus 3016, a Bacterium Functional as Microbial Fertilizer.</title>
        <authorList>
            <person name="Ma M."/>
            <person name="Wang Z."/>
            <person name="Li L."/>
            <person name="Jiang X."/>
            <person name="Guan D."/>
            <person name="Cao F."/>
            <person name="Chen H."/>
            <person name="Wang X."/>
            <person name="Shen D."/>
            <person name="Du B."/>
            <person name="Li J."/>
        </authorList>
    </citation>
    <scope>NUCLEOTIDE SEQUENCE [LARGE SCALE GENOMIC DNA]</scope>
    <source>
        <strain evidence="3 4">3016</strain>
    </source>
</reference>
<dbReference type="HOGENOM" id="CLU_1466834_0_0_9"/>
<name>H6NDI4_9BACL</name>
<evidence type="ECO:0000256" key="1">
    <source>
        <dbReference type="SAM" id="Phobius"/>
    </source>
</evidence>
<dbReference type="GO" id="GO:0005506">
    <property type="term" value="F:iron ion binding"/>
    <property type="evidence" value="ECO:0007669"/>
    <property type="project" value="InterPro"/>
</dbReference>
<proteinExistence type="predicted"/>